<reference evidence="3 4" key="1">
    <citation type="submission" date="2020-08" db="EMBL/GenBank/DDBJ databases">
        <title>Genomic Encyclopedia of Type Strains, Phase IV (KMG-IV): sequencing the most valuable type-strain genomes for metagenomic binning, comparative biology and taxonomic classification.</title>
        <authorList>
            <person name="Goeker M."/>
        </authorList>
    </citation>
    <scope>NUCLEOTIDE SEQUENCE [LARGE SCALE GENOMIC DNA]</scope>
    <source>
        <strain evidence="3 4">DSM 25622</strain>
    </source>
</reference>
<gene>
    <name evidence="3" type="ORF">FHS87_003579</name>
</gene>
<evidence type="ECO:0000259" key="2">
    <source>
        <dbReference type="Pfam" id="PF06048"/>
    </source>
</evidence>
<name>A0A840Y6M6_9PROT</name>
<comment type="caution">
    <text evidence="3">The sequence shown here is derived from an EMBL/GenBank/DDBJ whole genome shotgun (WGS) entry which is preliminary data.</text>
</comment>
<dbReference type="Pfam" id="PF06048">
    <property type="entry name" value="DUF927"/>
    <property type="match status" value="1"/>
</dbReference>
<evidence type="ECO:0000313" key="4">
    <source>
        <dbReference type="Proteomes" id="UP000580654"/>
    </source>
</evidence>
<feature type="region of interest" description="Disordered" evidence="1">
    <location>
        <begin position="30"/>
        <end position="58"/>
    </location>
</feature>
<feature type="domain" description="DUF927" evidence="2">
    <location>
        <begin position="318"/>
        <end position="609"/>
    </location>
</feature>
<keyword evidence="4" id="KW-1185">Reference proteome</keyword>
<dbReference type="Proteomes" id="UP000580654">
    <property type="component" value="Unassembled WGS sequence"/>
</dbReference>
<accession>A0A840Y6M6</accession>
<proteinExistence type="predicted"/>
<dbReference type="AlphaFoldDB" id="A0A840Y6M6"/>
<dbReference type="EMBL" id="JACIJD010000019">
    <property type="protein sequence ID" value="MBB5695520.1"/>
    <property type="molecule type" value="Genomic_DNA"/>
</dbReference>
<dbReference type="RefSeq" id="WP_184520719.1">
    <property type="nucleotide sequence ID" value="NZ_JACIJD010000019.1"/>
</dbReference>
<evidence type="ECO:0000313" key="3">
    <source>
        <dbReference type="EMBL" id="MBB5695520.1"/>
    </source>
</evidence>
<organism evidence="3 4">
    <name type="scientific">Muricoccus pecuniae</name>
    <dbReference type="NCBI Taxonomy" id="693023"/>
    <lineage>
        <taxon>Bacteria</taxon>
        <taxon>Pseudomonadati</taxon>
        <taxon>Pseudomonadota</taxon>
        <taxon>Alphaproteobacteria</taxon>
        <taxon>Acetobacterales</taxon>
        <taxon>Roseomonadaceae</taxon>
        <taxon>Muricoccus</taxon>
    </lineage>
</organism>
<dbReference type="InterPro" id="IPR009270">
    <property type="entry name" value="DUF927"/>
</dbReference>
<sequence>MAPLDTSCAESPSVDLASLAEASRWVAWQDEARGSTGKPTKTPINPATGGKAMADNPSTWGTRQAAEVRARDLPLPFGSGGIGLELGEHEGCAVGGIDLDTCRDPETGALAPWALEVIRRFATYAEVSPSGTGMKVFFLYHPADGAAIRQVMGTATGRKWARKGGDHPPGIELYISGRFFAVTGEQYPDAPAELRRVPLADVLWLIREAGPAMAAEDGDASRKPGRIAKSLGVKAGGGDGSRSAAAFKTAANVKRAGGSFADFLAALEADPVTAEWRTEKGEAQGGRELRRAWERAGEPAEPTPDADGVTWPFSYVMREEGLFYLPQPKRDPRTGEEMEGTPMRLSAAFRVLGEARDADGHGRALLLAWTDSDGREQRYALPRRLLHGEGGALAGDLEDRGLRVRTGQNYRTRLAEALSGVKTPNRIASADRTGWHTAGGRMAYVMADGCAYGDAAEKVLLAGAGSGAMARVAASGTLEGWQQGVAAPAVGNHRLALFLAAALASPLLEILGVEGGGLHLLGGSSTGKSTCLEAAASAWGSPRMGQQVRSWRSTANALEGAAVECSDALLALDEIGLADGKDVAVTMYTLAGGAGRGRADRTGALRAPKTWRSLFLSTGEVSPAAKIVEAGQRSRAGQDVRCVSVPADAGCGRGVWQTLHSFRDGEGLSNAVKAAALAHHGHAARAFVNALTRMRAEKPAELLRGLQETVVAFTRGAHVPADADGQVRRVAQRFGVIAAAGDLATELGILPWPEGEAQRAAVAGFVAWLAGRGGHGAGEAQTSLSAVRAFIGAHGSSRFSTLLLSTEQGSETEDSSRPVINRAGWRRQTVQGWEYLVLPEAWRDEVCKGLDAQQVARELDAHGYLRRGEGKNLAARVRIPGEGQPRLFVILPGLLAGGAE</sequence>
<evidence type="ECO:0000256" key="1">
    <source>
        <dbReference type="SAM" id="MobiDB-lite"/>
    </source>
</evidence>
<protein>
    <submittedName>
        <fullName evidence="3">Uncharacterized protein (DUF927 family)</fullName>
    </submittedName>
</protein>